<sequence>MAPPRKKRLVLLVDIGAIGHASNRSRFVSVVTASKIVASLHLHKKTDEVVVVFIGSSETRNRLYDEENNDDEDDEDKYYANVEVLGELKVHSSMEYSKEVEDRAREFDEDEEEDVTKTKNKTKENKKYEHRGDILDALTIACDILAQRMEAMQGKTAKIANEILLLSPCAEDALGEGSLDENEFARDLVRVMKEKEITLSVGVGIVDSGGKEEGEEQQKRIGDTSTNTNTNEPKVKVVKLLAEMVKQTNGQIEPAMDAIIGRLMRTKTPTTTFRGNLSFGKLGKESYLSIPIWAYKQTMEATAETMKPYGAFEGQDLLRDVQYKNISKIDGDEIPAEQRVRCYKYGKQSIPMDESVERQFGAEKMKKGVEIIGTVDLKYVPFWLTTEEPMMFCAWPELTEDEKAGIHTDEYQKACQALSAFARALDKKGKCALCRACFREGSGIHFGALTPKFLPEGDFLLFSPLPYAEDWRADQVFRENEELEELPKIDQHRLNIVGSLIDSMTLPPSENANTRMSVSVKGLVEKAKKKIRVMRPWEMANPNLLRMSQMLAEKALDPDTAFKTVKKSHSLPGADEYFAEKYKHLPRNSAIGQLPDAENAAKRIKTSFKLISRDELVDEEEKKETIALPTIQEPKDDEDDEGAKKAAADVDGGDAAIVLIEDTDDDEKEDDEEVPLTQPKPSETVWPSSETVGEKKISPAMASAEKQLKERRKEEADKENEKEKQEQQQEEEEEENEEDLFEDMD</sequence>
<evidence type="ECO:0000256" key="11">
    <source>
        <dbReference type="SAM" id="MobiDB-lite"/>
    </source>
</evidence>
<keyword evidence="6" id="KW-0067">ATP-binding</keyword>
<dbReference type="InterPro" id="IPR006164">
    <property type="entry name" value="DNA_bd_Ku70/Ku80"/>
</dbReference>
<evidence type="ECO:0000313" key="14">
    <source>
        <dbReference type="Proteomes" id="UP000198341"/>
    </source>
</evidence>
<dbReference type="GO" id="GO:0000723">
    <property type="term" value="P:telomere maintenance"/>
    <property type="evidence" value="ECO:0007669"/>
    <property type="project" value="TreeGrafter"/>
</dbReference>
<dbReference type="Pfam" id="PF02735">
    <property type="entry name" value="Ku"/>
    <property type="match status" value="1"/>
</dbReference>
<feature type="compositionally biased region" description="Basic and acidic residues" evidence="11">
    <location>
        <begin position="209"/>
        <end position="222"/>
    </location>
</feature>
<dbReference type="STRING" id="41875.K8F593"/>
<keyword evidence="7" id="KW-0238">DNA-binding</keyword>
<dbReference type="EMBL" id="FO082264">
    <property type="protein sequence ID" value="CCO19965.1"/>
    <property type="molecule type" value="Genomic_DNA"/>
</dbReference>
<dbReference type="GO" id="GO:0005524">
    <property type="term" value="F:ATP binding"/>
    <property type="evidence" value="ECO:0007669"/>
    <property type="project" value="UniProtKB-KW"/>
</dbReference>
<dbReference type="InterPro" id="IPR016194">
    <property type="entry name" value="SPOC-like_C_dom_sf"/>
</dbReference>
<dbReference type="GO" id="GO:0043564">
    <property type="term" value="C:Ku70:Ku80 complex"/>
    <property type="evidence" value="ECO:0007669"/>
    <property type="project" value="TreeGrafter"/>
</dbReference>
<feature type="compositionally biased region" description="Acidic residues" evidence="11">
    <location>
        <begin position="728"/>
        <end position="745"/>
    </location>
</feature>
<evidence type="ECO:0000256" key="1">
    <source>
        <dbReference type="ARBA" id="ARBA00004123"/>
    </source>
</evidence>
<feature type="compositionally biased region" description="Polar residues" evidence="11">
    <location>
        <begin position="679"/>
        <end position="691"/>
    </location>
</feature>
<feature type="region of interest" description="Disordered" evidence="11">
    <location>
        <begin position="619"/>
        <end position="745"/>
    </location>
</feature>
<feature type="compositionally biased region" description="Basic and acidic residues" evidence="11">
    <location>
        <begin position="706"/>
        <end position="727"/>
    </location>
</feature>
<dbReference type="SMART" id="SM00559">
    <property type="entry name" value="Ku78"/>
    <property type="match status" value="1"/>
</dbReference>
<dbReference type="GO" id="GO:0003690">
    <property type="term" value="F:double-stranded DNA binding"/>
    <property type="evidence" value="ECO:0007669"/>
    <property type="project" value="TreeGrafter"/>
</dbReference>
<dbReference type="SUPFAM" id="SSF100939">
    <property type="entry name" value="SPOC domain-like"/>
    <property type="match status" value="1"/>
</dbReference>
<feature type="compositionally biased region" description="Acidic residues" evidence="11">
    <location>
        <begin position="661"/>
        <end position="674"/>
    </location>
</feature>
<feature type="domain" description="Ku" evidence="12">
    <location>
        <begin position="331"/>
        <end position="482"/>
    </location>
</feature>
<keyword evidence="5" id="KW-0347">Helicase</keyword>
<dbReference type="GO" id="GO:0006310">
    <property type="term" value="P:DNA recombination"/>
    <property type="evidence" value="ECO:0007669"/>
    <property type="project" value="UniProtKB-KW"/>
</dbReference>
<dbReference type="GO" id="GO:0016787">
    <property type="term" value="F:hydrolase activity"/>
    <property type="evidence" value="ECO:0007669"/>
    <property type="project" value="UniProtKB-KW"/>
</dbReference>
<dbReference type="GO" id="GO:0004386">
    <property type="term" value="F:helicase activity"/>
    <property type="evidence" value="ECO:0007669"/>
    <property type="project" value="UniProtKB-KW"/>
</dbReference>
<dbReference type="Gene3D" id="3.40.50.410">
    <property type="entry name" value="von Willebrand factor, type A domain"/>
    <property type="match status" value="1"/>
</dbReference>
<dbReference type="InterPro" id="IPR036465">
    <property type="entry name" value="vWFA_dom_sf"/>
</dbReference>
<keyword evidence="14" id="KW-1185">Reference proteome</keyword>
<keyword evidence="2" id="KW-0547">Nucleotide-binding</keyword>
<dbReference type="GO" id="GO:0006303">
    <property type="term" value="P:double-strand break repair via nonhomologous end joining"/>
    <property type="evidence" value="ECO:0007669"/>
    <property type="project" value="InterPro"/>
</dbReference>
<evidence type="ECO:0000256" key="8">
    <source>
        <dbReference type="ARBA" id="ARBA00023172"/>
    </source>
</evidence>
<evidence type="ECO:0000256" key="10">
    <source>
        <dbReference type="ARBA" id="ARBA00023242"/>
    </source>
</evidence>
<evidence type="ECO:0000256" key="6">
    <source>
        <dbReference type="ARBA" id="ARBA00022840"/>
    </source>
</evidence>
<dbReference type="PANTHER" id="PTHR12604">
    <property type="entry name" value="KU AUTOANTIGEN DNA HELICASE"/>
    <property type="match status" value="1"/>
</dbReference>
<evidence type="ECO:0000313" key="13">
    <source>
        <dbReference type="EMBL" id="CCO19965.1"/>
    </source>
</evidence>
<evidence type="ECO:0000256" key="4">
    <source>
        <dbReference type="ARBA" id="ARBA00022801"/>
    </source>
</evidence>
<keyword evidence="3" id="KW-0227">DNA damage</keyword>
<dbReference type="Gene3D" id="2.40.290.10">
    <property type="match status" value="1"/>
</dbReference>
<organism evidence="13 14">
    <name type="scientific">Bathycoccus prasinos</name>
    <dbReference type="NCBI Taxonomy" id="41875"/>
    <lineage>
        <taxon>Eukaryota</taxon>
        <taxon>Viridiplantae</taxon>
        <taxon>Chlorophyta</taxon>
        <taxon>Mamiellophyceae</taxon>
        <taxon>Mamiellales</taxon>
        <taxon>Bathycoccaceae</taxon>
        <taxon>Bathycoccus</taxon>
    </lineage>
</organism>
<gene>
    <name evidence="13" type="ordered locus">Bathy15g00740</name>
</gene>
<keyword evidence="4" id="KW-0378">Hydrolase</keyword>
<evidence type="ECO:0000256" key="3">
    <source>
        <dbReference type="ARBA" id="ARBA00022763"/>
    </source>
</evidence>
<comment type="subcellular location">
    <subcellularLocation>
        <location evidence="1">Nucleus</location>
    </subcellularLocation>
</comment>
<name>K8F593_9CHLO</name>
<dbReference type="OrthoDB" id="30826at2759"/>
<dbReference type="AlphaFoldDB" id="K8F593"/>
<keyword evidence="8" id="KW-0233">DNA recombination</keyword>
<dbReference type="eggNOG" id="KOG2326">
    <property type="taxonomic scope" value="Eukaryota"/>
</dbReference>
<evidence type="ECO:0000256" key="2">
    <source>
        <dbReference type="ARBA" id="ARBA00022741"/>
    </source>
</evidence>
<reference evidence="13 14" key="1">
    <citation type="submission" date="2011-10" db="EMBL/GenBank/DDBJ databases">
        <authorList>
            <person name="Genoscope - CEA"/>
        </authorList>
    </citation>
    <scope>NUCLEOTIDE SEQUENCE [LARGE SCALE GENOMIC DNA]</scope>
    <source>
        <strain evidence="13 14">RCC 1105</strain>
    </source>
</reference>
<evidence type="ECO:0000256" key="7">
    <source>
        <dbReference type="ARBA" id="ARBA00023125"/>
    </source>
</evidence>
<keyword evidence="9" id="KW-0234">DNA repair</keyword>
<accession>K8F593</accession>
<dbReference type="PANTHER" id="PTHR12604:SF4">
    <property type="entry name" value="X-RAY REPAIR CROSS-COMPLEMENTING PROTEIN 5"/>
    <property type="match status" value="1"/>
</dbReference>
<evidence type="ECO:0000256" key="5">
    <source>
        <dbReference type="ARBA" id="ARBA00022806"/>
    </source>
</evidence>
<dbReference type="RefSeq" id="XP_007508879.1">
    <property type="nucleotide sequence ID" value="XM_007508817.1"/>
</dbReference>
<dbReference type="Proteomes" id="UP000198341">
    <property type="component" value="Chromosome 15"/>
</dbReference>
<dbReference type="Gene3D" id="1.10.1600.10">
    <property type="match status" value="1"/>
</dbReference>
<feature type="region of interest" description="Disordered" evidence="11">
    <location>
        <begin position="207"/>
        <end position="230"/>
    </location>
</feature>
<keyword evidence="10" id="KW-0539">Nucleus</keyword>
<dbReference type="KEGG" id="bpg:Bathy15g00740"/>
<proteinExistence type="predicted"/>
<evidence type="ECO:0000259" key="12">
    <source>
        <dbReference type="SMART" id="SM00559"/>
    </source>
</evidence>
<evidence type="ECO:0000256" key="9">
    <source>
        <dbReference type="ARBA" id="ARBA00023204"/>
    </source>
</evidence>
<protein>
    <recommendedName>
        <fullName evidence="12">Ku domain-containing protein</fullName>
    </recommendedName>
</protein>
<dbReference type="GeneID" id="19011568"/>
<dbReference type="GO" id="GO:0042162">
    <property type="term" value="F:telomeric DNA binding"/>
    <property type="evidence" value="ECO:0007669"/>
    <property type="project" value="TreeGrafter"/>
</dbReference>